<name>A0A9D4FTG5_DREPO</name>
<reference evidence="1" key="1">
    <citation type="journal article" date="2019" name="bioRxiv">
        <title>The Genome of the Zebra Mussel, Dreissena polymorpha: A Resource for Invasive Species Research.</title>
        <authorList>
            <person name="McCartney M.A."/>
            <person name="Auch B."/>
            <person name="Kono T."/>
            <person name="Mallez S."/>
            <person name="Zhang Y."/>
            <person name="Obille A."/>
            <person name="Becker A."/>
            <person name="Abrahante J.E."/>
            <person name="Garbe J."/>
            <person name="Badalamenti J.P."/>
            <person name="Herman A."/>
            <person name="Mangelson H."/>
            <person name="Liachko I."/>
            <person name="Sullivan S."/>
            <person name="Sone E.D."/>
            <person name="Koren S."/>
            <person name="Silverstein K.A.T."/>
            <person name="Beckman K.B."/>
            <person name="Gohl D.M."/>
        </authorList>
    </citation>
    <scope>NUCLEOTIDE SEQUENCE</scope>
    <source>
        <strain evidence="1">Duluth1</strain>
        <tissue evidence="1">Whole animal</tissue>
    </source>
</reference>
<gene>
    <name evidence="1" type="ORF">DPMN_156370</name>
</gene>
<dbReference type="AlphaFoldDB" id="A0A9D4FTG5"/>
<reference evidence="1" key="2">
    <citation type="submission" date="2020-11" db="EMBL/GenBank/DDBJ databases">
        <authorList>
            <person name="McCartney M.A."/>
            <person name="Auch B."/>
            <person name="Kono T."/>
            <person name="Mallez S."/>
            <person name="Becker A."/>
            <person name="Gohl D.M."/>
            <person name="Silverstein K.A.T."/>
            <person name="Koren S."/>
            <person name="Bechman K.B."/>
            <person name="Herman A."/>
            <person name="Abrahante J.E."/>
            <person name="Garbe J."/>
        </authorList>
    </citation>
    <scope>NUCLEOTIDE SEQUENCE</scope>
    <source>
        <strain evidence="1">Duluth1</strain>
        <tissue evidence="1">Whole animal</tissue>
    </source>
</reference>
<evidence type="ECO:0000313" key="2">
    <source>
        <dbReference type="Proteomes" id="UP000828390"/>
    </source>
</evidence>
<comment type="caution">
    <text evidence="1">The sequence shown here is derived from an EMBL/GenBank/DDBJ whole genome shotgun (WGS) entry which is preliminary data.</text>
</comment>
<dbReference type="EMBL" id="JAIWYP010000007">
    <property type="protein sequence ID" value="KAH3802691.1"/>
    <property type="molecule type" value="Genomic_DNA"/>
</dbReference>
<evidence type="ECO:0000313" key="1">
    <source>
        <dbReference type="EMBL" id="KAH3802691.1"/>
    </source>
</evidence>
<keyword evidence="2" id="KW-1185">Reference proteome</keyword>
<protein>
    <submittedName>
        <fullName evidence="1">Uncharacterized protein</fullName>
    </submittedName>
</protein>
<dbReference type="Proteomes" id="UP000828390">
    <property type="component" value="Unassembled WGS sequence"/>
</dbReference>
<proteinExistence type="predicted"/>
<organism evidence="1 2">
    <name type="scientific">Dreissena polymorpha</name>
    <name type="common">Zebra mussel</name>
    <name type="synonym">Mytilus polymorpha</name>
    <dbReference type="NCBI Taxonomy" id="45954"/>
    <lineage>
        <taxon>Eukaryota</taxon>
        <taxon>Metazoa</taxon>
        <taxon>Spiralia</taxon>
        <taxon>Lophotrochozoa</taxon>
        <taxon>Mollusca</taxon>
        <taxon>Bivalvia</taxon>
        <taxon>Autobranchia</taxon>
        <taxon>Heteroconchia</taxon>
        <taxon>Euheterodonta</taxon>
        <taxon>Imparidentia</taxon>
        <taxon>Neoheterodontei</taxon>
        <taxon>Myida</taxon>
        <taxon>Dreissenoidea</taxon>
        <taxon>Dreissenidae</taxon>
        <taxon>Dreissena</taxon>
    </lineage>
</organism>
<sequence length="62" mass="6963">MPDFTEAANILAEPTGRALAGLLNQARQYMDLHLTSSRKLYETNAIPVMDYSSEVWGYKKNA</sequence>
<accession>A0A9D4FTG5</accession>